<protein>
    <submittedName>
        <fullName evidence="1">Uncharacterized protein</fullName>
    </submittedName>
</protein>
<reference evidence="1" key="1">
    <citation type="journal article" date="2020" name="Nature">
        <title>Giant virus diversity and host interactions through global metagenomics.</title>
        <authorList>
            <person name="Schulz F."/>
            <person name="Roux S."/>
            <person name="Paez-Espino D."/>
            <person name="Jungbluth S."/>
            <person name="Walsh D.A."/>
            <person name="Denef V.J."/>
            <person name="McMahon K.D."/>
            <person name="Konstantinidis K.T."/>
            <person name="Eloe-Fadrosh E.A."/>
            <person name="Kyrpides N.C."/>
            <person name="Woyke T."/>
        </authorList>
    </citation>
    <scope>NUCLEOTIDE SEQUENCE</scope>
    <source>
        <strain evidence="1">GVMAG-M-3300023184-101</strain>
    </source>
</reference>
<dbReference type="AlphaFoldDB" id="A0A6C0HGX2"/>
<accession>A0A6C0HGX2</accession>
<proteinExistence type="predicted"/>
<name>A0A6C0HGX2_9ZZZZ</name>
<evidence type="ECO:0000313" key="1">
    <source>
        <dbReference type="EMBL" id="QHT79657.1"/>
    </source>
</evidence>
<organism evidence="1">
    <name type="scientific">viral metagenome</name>
    <dbReference type="NCBI Taxonomy" id="1070528"/>
    <lineage>
        <taxon>unclassified sequences</taxon>
        <taxon>metagenomes</taxon>
        <taxon>organismal metagenomes</taxon>
    </lineage>
</organism>
<dbReference type="EMBL" id="MN739951">
    <property type="protein sequence ID" value="QHT79657.1"/>
    <property type="molecule type" value="Genomic_DNA"/>
</dbReference>
<sequence length="87" mass="9650">MIKYIIAIGTAGILIYYIKQSQSQQSKILNKVILQDAQTQTATVATVTPPNETNLPDFITVDKPDSIEPSTTPPRRTTSFASFFKVF</sequence>